<sequence length="201" mass="20656">MSTEVQQQQRYEVRFEWGSAGLETIAEGAGVVIVAQGIADGHPLSTEIEARGRARASEWVEDAARATGARVYAASLRNRTAVAQRVLQFQVEQGDRVRVAVVAETASEPNGSGFAVDALFAGGAIVDALAAVGIDYASPEAAAASAAFTGLERAVGHLFTASAAGQKQIAAGRRDDVVAAGTVDVSELVPVLGADGYWAAG</sequence>
<proteinExistence type="predicted"/>
<dbReference type="EMBL" id="PDJE01000001">
    <property type="protein sequence ID" value="PFG30523.1"/>
    <property type="molecule type" value="Genomic_DNA"/>
</dbReference>
<dbReference type="Gene3D" id="3.90.1560.10">
    <property type="entry name" value="ComB-like"/>
    <property type="match status" value="1"/>
</dbReference>
<evidence type="ECO:0000313" key="2">
    <source>
        <dbReference type="EMBL" id="PFG30523.1"/>
    </source>
</evidence>
<dbReference type="InterPro" id="IPR005238">
    <property type="entry name" value="ComB-like"/>
</dbReference>
<protein>
    <recommendedName>
        <fullName evidence="1">Probable 2-phosphosulfolactate phosphatase</fullName>
    </recommendedName>
</protein>
<accession>A0A2A9DV99</accession>
<dbReference type="RefSeq" id="WP_098406970.1">
    <property type="nucleotide sequence ID" value="NZ_PDJE01000001.1"/>
</dbReference>
<evidence type="ECO:0000313" key="3">
    <source>
        <dbReference type="Proteomes" id="UP000221369"/>
    </source>
</evidence>
<keyword evidence="3" id="KW-1185">Reference proteome</keyword>
<organism evidence="2 3">
    <name type="scientific">Paramicrobacterium agarici</name>
    <dbReference type="NCBI Taxonomy" id="630514"/>
    <lineage>
        <taxon>Bacteria</taxon>
        <taxon>Bacillati</taxon>
        <taxon>Actinomycetota</taxon>
        <taxon>Actinomycetes</taxon>
        <taxon>Micrococcales</taxon>
        <taxon>Microbacteriaceae</taxon>
        <taxon>Paramicrobacterium</taxon>
    </lineage>
</organism>
<dbReference type="GO" id="GO:0050532">
    <property type="term" value="F:2-phosphosulfolactate phosphatase activity"/>
    <property type="evidence" value="ECO:0007669"/>
    <property type="project" value="InterPro"/>
</dbReference>
<gene>
    <name evidence="2" type="ORF">ATJ78_1456</name>
</gene>
<dbReference type="Pfam" id="PF04029">
    <property type="entry name" value="2-ph_phosp"/>
    <property type="match status" value="1"/>
</dbReference>
<dbReference type="AlphaFoldDB" id="A0A2A9DV99"/>
<dbReference type="Proteomes" id="UP000221369">
    <property type="component" value="Unassembled WGS sequence"/>
</dbReference>
<evidence type="ECO:0000256" key="1">
    <source>
        <dbReference type="ARBA" id="ARBA00021948"/>
    </source>
</evidence>
<comment type="caution">
    <text evidence="2">The sequence shown here is derived from an EMBL/GenBank/DDBJ whole genome shotgun (WGS) entry which is preliminary data.</text>
</comment>
<dbReference type="SUPFAM" id="SSF142823">
    <property type="entry name" value="ComB-like"/>
    <property type="match status" value="1"/>
</dbReference>
<dbReference type="GO" id="GO:0000287">
    <property type="term" value="F:magnesium ion binding"/>
    <property type="evidence" value="ECO:0007669"/>
    <property type="project" value="InterPro"/>
</dbReference>
<name>A0A2A9DV99_9MICO</name>
<reference evidence="2 3" key="1">
    <citation type="submission" date="2017-10" db="EMBL/GenBank/DDBJ databases">
        <title>Sequencing the genomes of 1000 actinobacteria strains.</title>
        <authorList>
            <person name="Klenk H.-P."/>
        </authorList>
    </citation>
    <scope>NUCLEOTIDE SEQUENCE [LARGE SCALE GENOMIC DNA]</scope>
    <source>
        <strain evidence="2 3">DSM 21798</strain>
    </source>
</reference>
<dbReference type="InterPro" id="IPR036702">
    <property type="entry name" value="ComB-like_sf"/>
</dbReference>